<dbReference type="EC" id="3.6.1.41" evidence="3"/>
<evidence type="ECO:0000313" key="10">
    <source>
        <dbReference type="EMBL" id="RUO57153.1"/>
    </source>
</evidence>
<evidence type="ECO:0000256" key="3">
    <source>
        <dbReference type="ARBA" id="ARBA00012506"/>
    </source>
</evidence>
<evidence type="ECO:0000256" key="8">
    <source>
        <dbReference type="ARBA" id="ARBA00049417"/>
    </source>
</evidence>
<evidence type="ECO:0000256" key="6">
    <source>
        <dbReference type="ARBA" id="ARBA00032248"/>
    </source>
</evidence>
<reference evidence="11" key="1">
    <citation type="journal article" date="2018" name="Front. Microbiol.">
        <title>Genome-Based Analysis Reveals the Taxonomy and Diversity of the Family Idiomarinaceae.</title>
        <authorList>
            <person name="Liu Y."/>
            <person name="Lai Q."/>
            <person name="Shao Z."/>
        </authorList>
    </citation>
    <scope>NUCLEOTIDE SEQUENCE [LARGE SCALE GENOMIC DNA]</scope>
    <source>
        <strain evidence="11">F23</strain>
    </source>
</reference>
<dbReference type="Gene3D" id="3.60.21.10">
    <property type="match status" value="1"/>
</dbReference>
<evidence type="ECO:0000256" key="5">
    <source>
        <dbReference type="ARBA" id="ARBA00031248"/>
    </source>
</evidence>
<keyword evidence="4" id="KW-0378">Hydrolase</keyword>
<protein>
    <recommendedName>
        <fullName evidence="3">bis(5'-nucleosyl)-tetraphosphatase (symmetrical)</fullName>
        <ecNumber evidence="3">3.6.1.41</ecNumber>
    </recommendedName>
    <alternativeName>
        <fullName evidence="6">Ap4A hydrolase</fullName>
    </alternativeName>
    <alternativeName>
        <fullName evidence="5">Diadenosine 5',5'''-P1,P4-tetraphosphate pyrophosphohydrolase</fullName>
    </alternativeName>
    <alternativeName>
        <fullName evidence="7">Diadenosine tetraphosphatase</fullName>
    </alternativeName>
</protein>
<dbReference type="EMBL" id="PIPV01000003">
    <property type="protein sequence ID" value="RUO57153.1"/>
    <property type="molecule type" value="Genomic_DNA"/>
</dbReference>
<comment type="similarity">
    <text evidence="2">Belongs to the Ap4A hydrolase family.</text>
</comment>
<dbReference type="Proteomes" id="UP000287330">
    <property type="component" value="Unassembled WGS sequence"/>
</dbReference>
<evidence type="ECO:0000256" key="7">
    <source>
        <dbReference type="ARBA" id="ARBA00033210"/>
    </source>
</evidence>
<dbReference type="InterPro" id="IPR004843">
    <property type="entry name" value="Calcineurin-like_PHP"/>
</dbReference>
<dbReference type="CDD" id="cd07422">
    <property type="entry name" value="MPP_ApaH"/>
    <property type="match status" value="1"/>
</dbReference>
<dbReference type="SUPFAM" id="SSF56300">
    <property type="entry name" value="Metallo-dependent phosphatases"/>
    <property type="match status" value="1"/>
</dbReference>
<evidence type="ECO:0000259" key="9">
    <source>
        <dbReference type="Pfam" id="PF00149"/>
    </source>
</evidence>
<dbReference type="NCBIfam" id="TIGR00668">
    <property type="entry name" value="apaH"/>
    <property type="match status" value="1"/>
</dbReference>
<evidence type="ECO:0000313" key="11">
    <source>
        <dbReference type="Proteomes" id="UP000287330"/>
    </source>
</evidence>
<dbReference type="NCBIfam" id="NF001204">
    <property type="entry name" value="PRK00166.1"/>
    <property type="match status" value="1"/>
</dbReference>
<dbReference type="PIRSF" id="PIRSF000903">
    <property type="entry name" value="B5n-ttraPtase_sm"/>
    <property type="match status" value="1"/>
</dbReference>
<evidence type="ECO:0000256" key="2">
    <source>
        <dbReference type="ARBA" id="ARBA00005419"/>
    </source>
</evidence>
<evidence type="ECO:0000256" key="4">
    <source>
        <dbReference type="ARBA" id="ARBA00022801"/>
    </source>
</evidence>
<comment type="caution">
    <text evidence="10">The sequence shown here is derived from an EMBL/GenBank/DDBJ whole genome shotgun (WGS) entry which is preliminary data.</text>
</comment>
<dbReference type="PANTHER" id="PTHR40942">
    <property type="match status" value="1"/>
</dbReference>
<proteinExistence type="inferred from homology"/>
<keyword evidence="11" id="KW-1185">Reference proteome</keyword>
<dbReference type="InterPro" id="IPR004617">
    <property type="entry name" value="ApaH"/>
</dbReference>
<feature type="domain" description="Calcineurin-like phosphoesterase" evidence="9">
    <location>
        <begin position="4"/>
        <end position="138"/>
    </location>
</feature>
<evidence type="ECO:0000256" key="1">
    <source>
        <dbReference type="ARBA" id="ARBA00003413"/>
    </source>
</evidence>
<dbReference type="AlphaFoldDB" id="A0A432Y881"/>
<dbReference type="InterPro" id="IPR029052">
    <property type="entry name" value="Metallo-depent_PP-like"/>
</dbReference>
<comment type="catalytic activity">
    <reaction evidence="8">
        <text>P(1),P(4)-bis(5'-adenosyl) tetraphosphate + H2O = 2 ADP + 2 H(+)</text>
        <dbReference type="Rhea" id="RHEA:24252"/>
        <dbReference type="ChEBI" id="CHEBI:15377"/>
        <dbReference type="ChEBI" id="CHEBI:15378"/>
        <dbReference type="ChEBI" id="CHEBI:58141"/>
        <dbReference type="ChEBI" id="CHEBI:456216"/>
        <dbReference type="EC" id="3.6.1.41"/>
    </reaction>
</comment>
<name>A0A432Y881_9GAMM</name>
<comment type="function">
    <text evidence="1">Hydrolyzes diadenosine 5',5'''-P1,P4-tetraphosphate to yield ADP.</text>
</comment>
<accession>A0A432Y881</accession>
<gene>
    <name evidence="10" type="ORF">CWE25_05635</name>
</gene>
<dbReference type="Pfam" id="PF00149">
    <property type="entry name" value="Metallophos"/>
    <property type="match status" value="1"/>
</dbReference>
<dbReference type="RefSeq" id="WP_110573759.1">
    <property type="nucleotide sequence ID" value="NZ_PIPV01000003.1"/>
</dbReference>
<organism evidence="10 11">
    <name type="scientific">Idiomarina fontislapidosi</name>
    <dbReference type="NCBI Taxonomy" id="263723"/>
    <lineage>
        <taxon>Bacteria</taxon>
        <taxon>Pseudomonadati</taxon>
        <taxon>Pseudomonadota</taxon>
        <taxon>Gammaproteobacteria</taxon>
        <taxon>Alteromonadales</taxon>
        <taxon>Idiomarinaceae</taxon>
        <taxon>Idiomarina</taxon>
    </lineage>
</organism>
<dbReference type="PANTHER" id="PTHR40942:SF4">
    <property type="entry name" value="CYTOCHROME C5"/>
    <property type="match status" value="1"/>
</dbReference>
<dbReference type="OrthoDB" id="9807890at2"/>
<dbReference type="GO" id="GO:0008803">
    <property type="term" value="F:bis(5'-nucleosyl)-tetraphosphatase (symmetrical) activity"/>
    <property type="evidence" value="ECO:0007669"/>
    <property type="project" value="UniProtKB-EC"/>
</dbReference>
<sequence length="270" mass="30864">MATYLVGDIQGCYAELMELLSQVGFSSKTDSLWCVGDIVARGPDSKAALDFFIDSGDAVNTVLGNHDLNLLAVLMGSRDVNPKDKLDAVVSSNRRLDYIDWIRQQPLLHHFEQHNTLLSHAGIYPFWSSQQARVLATEVEQALRSSEMPQLVKQMFSNQPNNWCSSLSGIDRYRFIINAFTRMRYCSATGELEFRRKNHPHQDTDAQWKPWFELSQSSERIVFGHWAALMGETQNPIYVGLDTGCVWGQYMTLFHLEKQRYFTQPSQSQS</sequence>